<feature type="binding site" evidence="11">
    <location>
        <position position="44"/>
    </location>
    <ligand>
        <name>[4Fe-4S] cluster</name>
        <dbReference type="ChEBI" id="CHEBI:49883"/>
    </ligand>
</feature>
<feature type="binding site" evidence="11">
    <location>
        <position position="41"/>
    </location>
    <ligand>
        <name>[4Fe-4S] cluster</name>
        <dbReference type="ChEBI" id="CHEBI:49883"/>
    </ligand>
</feature>
<evidence type="ECO:0000256" key="6">
    <source>
        <dbReference type="ARBA" id="ARBA00023014"/>
    </source>
</evidence>
<comment type="similarity">
    <text evidence="2 11">Belongs to the WhiB family.</text>
</comment>
<gene>
    <name evidence="11" type="primary">whiB</name>
    <name evidence="13" type="ORF">BJ983_004147</name>
</gene>
<keyword evidence="5 11" id="KW-0408">Iron</keyword>
<comment type="function">
    <text evidence="11">Acts as a transcriptional regulator. Probably redox-responsive. The apo- but not holo-form probably binds DNA.</text>
</comment>
<evidence type="ECO:0000256" key="3">
    <source>
        <dbReference type="ARBA" id="ARBA00022485"/>
    </source>
</evidence>
<feature type="domain" description="4Fe-4S Wbl-type" evidence="12">
    <location>
        <begin position="9"/>
        <end position="74"/>
    </location>
</feature>
<keyword evidence="14" id="KW-1185">Reference proteome</keyword>
<dbReference type="Pfam" id="PF02467">
    <property type="entry name" value="Whib"/>
    <property type="match status" value="1"/>
</dbReference>
<name>A0A7Y9DZ43_9PSEU</name>
<evidence type="ECO:0000256" key="2">
    <source>
        <dbReference type="ARBA" id="ARBA00006597"/>
    </source>
</evidence>
<dbReference type="PANTHER" id="PTHR38839">
    <property type="entry name" value="TRANSCRIPTIONAL REGULATOR WHID-RELATED"/>
    <property type="match status" value="1"/>
</dbReference>
<evidence type="ECO:0000256" key="10">
    <source>
        <dbReference type="ARBA" id="ARBA00023163"/>
    </source>
</evidence>
<dbReference type="InterPro" id="IPR034768">
    <property type="entry name" value="4FE4S_WBL"/>
</dbReference>
<proteinExistence type="inferred from homology"/>
<evidence type="ECO:0000256" key="9">
    <source>
        <dbReference type="ARBA" id="ARBA00023157"/>
    </source>
</evidence>
<organism evidence="13 14">
    <name type="scientific">Actinomycetospora corticicola</name>
    <dbReference type="NCBI Taxonomy" id="663602"/>
    <lineage>
        <taxon>Bacteria</taxon>
        <taxon>Bacillati</taxon>
        <taxon>Actinomycetota</taxon>
        <taxon>Actinomycetes</taxon>
        <taxon>Pseudonocardiales</taxon>
        <taxon>Pseudonocardiaceae</taxon>
        <taxon>Actinomycetospora</taxon>
    </lineage>
</organism>
<evidence type="ECO:0000256" key="8">
    <source>
        <dbReference type="ARBA" id="ARBA00023125"/>
    </source>
</evidence>
<protein>
    <recommendedName>
        <fullName evidence="11">Transcriptional regulator WhiB</fullName>
    </recommendedName>
</protein>
<keyword evidence="4 11" id="KW-0479">Metal-binding</keyword>
<sequence>MTAWQARAACRDADPELFFPASDDFTAIETAAQLVAAAKVCHRCPVRRECLTYAVDTGQRHGIWAGHTPGQLRIIRRDRRAGVPHPDIDAAPMCPGCSLLFPMPAVDGQLCSGCLERLHGKGA</sequence>
<evidence type="ECO:0000259" key="12">
    <source>
        <dbReference type="PROSITE" id="PS51674"/>
    </source>
</evidence>
<keyword evidence="9 11" id="KW-1015">Disulfide bond</keyword>
<reference evidence="13 14" key="1">
    <citation type="submission" date="2020-07" db="EMBL/GenBank/DDBJ databases">
        <title>Sequencing the genomes of 1000 actinobacteria strains.</title>
        <authorList>
            <person name="Klenk H.-P."/>
        </authorList>
    </citation>
    <scope>NUCLEOTIDE SEQUENCE [LARGE SCALE GENOMIC DNA]</scope>
    <source>
        <strain evidence="13 14">DSM 45772</strain>
    </source>
</reference>
<keyword evidence="6 11" id="KW-0411">Iron-sulfur</keyword>
<dbReference type="Proteomes" id="UP000535890">
    <property type="component" value="Unassembled WGS sequence"/>
</dbReference>
<dbReference type="AlphaFoldDB" id="A0A7Y9DZ43"/>
<dbReference type="GO" id="GO:0035731">
    <property type="term" value="F:dinitrosyl-iron complex binding"/>
    <property type="evidence" value="ECO:0007669"/>
    <property type="project" value="UniProtKB-UniRule"/>
</dbReference>
<keyword evidence="8 11" id="KW-0238">DNA-binding</keyword>
<keyword evidence="3 11" id="KW-0004">4Fe-4S</keyword>
<keyword evidence="11" id="KW-0963">Cytoplasm</keyword>
<keyword evidence="7 11" id="KW-0805">Transcription regulation</keyword>
<dbReference type="GO" id="GO:0045892">
    <property type="term" value="P:negative regulation of DNA-templated transcription"/>
    <property type="evidence" value="ECO:0007669"/>
    <property type="project" value="TreeGrafter"/>
</dbReference>
<evidence type="ECO:0000256" key="4">
    <source>
        <dbReference type="ARBA" id="ARBA00022723"/>
    </source>
</evidence>
<comment type="subcellular location">
    <subcellularLocation>
        <location evidence="1 11">Cytoplasm</location>
    </subcellularLocation>
</comment>
<dbReference type="EMBL" id="JACCBN010000001">
    <property type="protein sequence ID" value="NYD38045.1"/>
    <property type="molecule type" value="Genomic_DNA"/>
</dbReference>
<evidence type="ECO:0000256" key="7">
    <source>
        <dbReference type="ARBA" id="ARBA00023015"/>
    </source>
</evidence>
<feature type="binding site" evidence="11">
    <location>
        <position position="10"/>
    </location>
    <ligand>
        <name>[4Fe-4S] cluster</name>
        <dbReference type="ChEBI" id="CHEBI:49883"/>
    </ligand>
</feature>
<comment type="PTM">
    <text evidence="11">Upon Fe-S cluster removal intramolecular disulfide bonds are formed.</text>
</comment>
<dbReference type="InterPro" id="IPR003482">
    <property type="entry name" value="Whib"/>
</dbReference>
<comment type="cofactor">
    <cofactor evidence="11">
        <name>[4Fe-4S] cluster</name>
        <dbReference type="ChEBI" id="CHEBI:49883"/>
    </cofactor>
    <text evidence="11">Binds 1 [4Fe-4S] cluster per subunit. Following nitrosylation of the [4Fe-4S] cluster binds 1 [4Fe-8(NO)] cluster per subunit.</text>
</comment>
<dbReference type="GO" id="GO:0005737">
    <property type="term" value="C:cytoplasm"/>
    <property type="evidence" value="ECO:0007669"/>
    <property type="project" value="UniProtKB-SubCell"/>
</dbReference>
<dbReference type="GO" id="GO:0003677">
    <property type="term" value="F:DNA binding"/>
    <property type="evidence" value="ECO:0007669"/>
    <property type="project" value="UniProtKB-UniRule"/>
</dbReference>
<evidence type="ECO:0000313" key="14">
    <source>
        <dbReference type="Proteomes" id="UP000535890"/>
    </source>
</evidence>
<dbReference type="RefSeq" id="WP_179795543.1">
    <property type="nucleotide sequence ID" value="NZ_BAABHP010000020.1"/>
</dbReference>
<comment type="PTM">
    <text evidence="11">The Fe-S cluster can be nitrosylated by nitric oxide (NO).</text>
</comment>
<evidence type="ECO:0000256" key="1">
    <source>
        <dbReference type="ARBA" id="ARBA00004496"/>
    </source>
</evidence>
<dbReference type="GO" id="GO:0046872">
    <property type="term" value="F:metal ion binding"/>
    <property type="evidence" value="ECO:0007669"/>
    <property type="project" value="UniProtKB-KW"/>
</dbReference>
<dbReference type="GO" id="GO:0051539">
    <property type="term" value="F:4 iron, 4 sulfur cluster binding"/>
    <property type="evidence" value="ECO:0007669"/>
    <property type="project" value="UniProtKB-UniRule"/>
</dbReference>
<dbReference type="PROSITE" id="PS51674">
    <property type="entry name" value="4FE4S_WBL"/>
    <property type="match status" value="1"/>
</dbReference>
<dbReference type="GO" id="GO:0045454">
    <property type="term" value="P:cell redox homeostasis"/>
    <property type="evidence" value="ECO:0007669"/>
    <property type="project" value="TreeGrafter"/>
</dbReference>
<evidence type="ECO:0000256" key="5">
    <source>
        <dbReference type="ARBA" id="ARBA00023004"/>
    </source>
</evidence>
<dbReference type="GO" id="GO:0047134">
    <property type="term" value="F:protein-disulfide reductase [NAD(P)H] activity"/>
    <property type="evidence" value="ECO:0007669"/>
    <property type="project" value="TreeGrafter"/>
</dbReference>
<feature type="binding site" evidence="11">
    <location>
        <position position="50"/>
    </location>
    <ligand>
        <name>[4Fe-4S] cluster</name>
        <dbReference type="ChEBI" id="CHEBI:49883"/>
    </ligand>
</feature>
<dbReference type="HAMAP" id="MF_01479">
    <property type="entry name" value="WhiB"/>
    <property type="match status" value="1"/>
</dbReference>
<comment type="caution">
    <text evidence="13">The sequence shown here is derived from an EMBL/GenBank/DDBJ whole genome shotgun (WGS) entry which is preliminary data.</text>
</comment>
<evidence type="ECO:0000313" key="13">
    <source>
        <dbReference type="EMBL" id="NYD38045.1"/>
    </source>
</evidence>
<evidence type="ECO:0000256" key="11">
    <source>
        <dbReference type="HAMAP-Rule" id="MF_01479"/>
    </source>
</evidence>
<accession>A0A7Y9DZ43</accession>
<keyword evidence="10 11" id="KW-0804">Transcription</keyword>